<reference evidence="1 2" key="1">
    <citation type="journal article" date="2019" name="Sci. Rep.">
        <title>Nanopore sequencing improves the draft genome of the human pathogenic amoeba Naegleria fowleri.</title>
        <authorList>
            <person name="Liechti N."/>
            <person name="Schurch N."/>
            <person name="Bruggmann R."/>
            <person name="Wittwer M."/>
        </authorList>
    </citation>
    <scope>NUCLEOTIDE SEQUENCE [LARGE SCALE GENOMIC DNA]</scope>
    <source>
        <strain evidence="1 2">ATCC 30894</strain>
    </source>
</reference>
<dbReference type="GeneID" id="68111139"/>
<comment type="caution">
    <text evidence="1">The sequence shown here is derived from an EMBL/GenBank/DDBJ whole genome shotgun (WGS) entry which is preliminary data.</text>
</comment>
<dbReference type="OrthoDB" id="10424472at2759"/>
<sequence length="307" mass="35378">MRQQLLSLRVIPSKLSTTHHCECTKEMRTLDKKIDVQNFLKWFHSFNFIIVVHCEDGHHALNFEMMKKLKSKLETVSKERNAANSILEYEFMIGTKNSVLQKSIDILLEQDHPTNNELESIVKDSLRQLKSYLFGQVGLIFTNNANNILNEFQQLLACERLTQNEMETITESKAEVNNKESVTTIQNEQIVYLPVASGKALLPYKYDPTNQSLRLHGQLWHPISTISIPVIQKSSNTCSTEIKLYHGKDHSQNYKFRPANFKRRNHPMIGPQNENNAYVALLIFNKAENCITKQIIEISENSTNSDN</sequence>
<dbReference type="RefSeq" id="XP_044561981.1">
    <property type="nucleotide sequence ID" value="XM_044707279.1"/>
</dbReference>
<dbReference type="Proteomes" id="UP000444721">
    <property type="component" value="Unassembled WGS sequence"/>
</dbReference>
<name>A0A6A5BTI6_NAEFO</name>
<dbReference type="VEuPathDB" id="AmoebaDB:NfTy_063350"/>
<keyword evidence="2" id="KW-1185">Reference proteome</keyword>
<accession>A0A6A5BTI6</accession>
<dbReference type="VEuPathDB" id="AmoebaDB:FDP41_003921"/>
<dbReference type="EMBL" id="VFQX01000035">
    <property type="protein sequence ID" value="KAF0977268.1"/>
    <property type="molecule type" value="Genomic_DNA"/>
</dbReference>
<proteinExistence type="predicted"/>
<dbReference type="VEuPathDB" id="AmoebaDB:NF0047280"/>
<organism evidence="1 2">
    <name type="scientific">Naegleria fowleri</name>
    <name type="common">Brain eating amoeba</name>
    <dbReference type="NCBI Taxonomy" id="5763"/>
    <lineage>
        <taxon>Eukaryota</taxon>
        <taxon>Discoba</taxon>
        <taxon>Heterolobosea</taxon>
        <taxon>Tetramitia</taxon>
        <taxon>Eutetramitia</taxon>
        <taxon>Vahlkampfiidae</taxon>
        <taxon>Naegleria</taxon>
    </lineage>
</organism>
<gene>
    <name evidence="1" type="ORF">FDP41_003921</name>
</gene>
<evidence type="ECO:0000313" key="1">
    <source>
        <dbReference type="EMBL" id="KAF0977268.1"/>
    </source>
</evidence>
<dbReference type="AlphaFoldDB" id="A0A6A5BTI6"/>
<evidence type="ECO:0000313" key="2">
    <source>
        <dbReference type="Proteomes" id="UP000444721"/>
    </source>
</evidence>
<protein>
    <submittedName>
        <fullName evidence="1">Uncharacterized protein</fullName>
    </submittedName>
</protein>